<protein>
    <submittedName>
        <fullName evidence="8">Energy-coupling factor ABC transporter permease</fullName>
    </submittedName>
</protein>
<evidence type="ECO:0000256" key="4">
    <source>
        <dbReference type="ARBA" id="ARBA00022692"/>
    </source>
</evidence>
<feature type="transmembrane region" description="Helical" evidence="7">
    <location>
        <begin position="12"/>
        <end position="37"/>
    </location>
</feature>
<evidence type="ECO:0000256" key="7">
    <source>
        <dbReference type="SAM" id="Phobius"/>
    </source>
</evidence>
<reference evidence="8" key="1">
    <citation type="submission" date="2024-01" db="EMBL/GenBank/DDBJ databases">
        <title>The first autotrophic representatives of the genus Thermodesulfovibrio.</title>
        <authorList>
            <person name="Maltseva A.I."/>
            <person name="Elcheninov A.G."/>
            <person name="Kublanov I.V."/>
            <person name="Lebedinsky A.V."/>
            <person name="Frolov E.N."/>
        </authorList>
    </citation>
    <scope>NUCLEOTIDE SEQUENCE</scope>
    <source>
        <strain evidence="8">3907-1M</strain>
    </source>
</reference>
<keyword evidence="5 7" id="KW-1133">Transmembrane helix</keyword>
<accession>A0AAU8GYN7</accession>
<dbReference type="GO" id="GO:0000041">
    <property type="term" value="P:transition metal ion transport"/>
    <property type="evidence" value="ECO:0007669"/>
    <property type="project" value="InterPro"/>
</dbReference>
<evidence type="ECO:0000256" key="1">
    <source>
        <dbReference type="ARBA" id="ARBA00004651"/>
    </source>
</evidence>
<dbReference type="InterPro" id="IPR002751">
    <property type="entry name" value="CbiM/NikMN"/>
</dbReference>
<dbReference type="AlphaFoldDB" id="A0AAU8GYN7"/>
<keyword evidence="6 7" id="KW-0472">Membrane</keyword>
<gene>
    <name evidence="8" type="ORF">V4D30_08515</name>
</gene>
<dbReference type="Pfam" id="PF01891">
    <property type="entry name" value="CbiM"/>
    <property type="match status" value="1"/>
</dbReference>
<evidence type="ECO:0000256" key="5">
    <source>
        <dbReference type="ARBA" id="ARBA00022989"/>
    </source>
</evidence>
<comment type="subcellular location">
    <subcellularLocation>
        <location evidence="1">Cell membrane</location>
        <topology evidence="1">Multi-pass membrane protein</topology>
    </subcellularLocation>
</comment>
<name>A0AAU8GYN7_9BACT</name>
<proteinExistence type="predicted"/>
<evidence type="ECO:0000256" key="3">
    <source>
        <dbReference type="ARBA" id="ARBA00022475"/>
    </source>
</evidence>
<sequence>MIETEKSFMAVAVTLFTMHLPIAVVEGIITGFVILYLKKVKPEALE</sequence>
<dbReference type="EMBL" id="CP144373">
    <property type="protein sequence ID" value="XCH46377.1"/>
    <property type="molecule type" value="Genomic_DNA"/>
</dbReference>
<keyword evidence="3" id="KW-1003">Cell membrane</keyword>
<evidence type="ECO:0000313" key="8">
    <source>
        <dbReference type="EMBL" id="XCH46377.1"/>
    </source>
</evidence>
<dbReference type="KEGG" id="taut:V4D30_08515"/>
<keyword evidence="2" id="KW-0813">Transport</keyword>
<evidence type="ECO:0000256" key="2">
    <source>
        <dbReference type="ARBA" id="ARBA00022448"/>
    </source>
</evidence>
<keyword evidence="4 7" id="KW-0812">Transmembrane</keyword>
<evidence type="ECO:0000256" key="6">
    <source>
        <dbReference type="ARBA" id="ARBA00023136"/>
    </source>
</evidence>
<organism evidence="8">
    <name type="scientific">Thermodesulfovibrio autotrophicus</name>
    <dbReference type="NCBI Taxonomy" id="3118333"/>
    <lineage>
        <taxon>Bacteria</taxon>
        <taxon>Pseudomonadati</taxon>
        <taxon>Nitrospirota</taxon>
        <taxon>Thermodesulfovibrionia</taxon>
        <taxon>Thermodesulfovibrionales</taxon>
        <taxon>Thermodesulfovibrionaceae</taxon>
        <taxon>Thermodesulfovibrio</taxon>
    </lineage>
</organism>
<dbReference type="GO" id="GO:0005886">
    <property type="term" value="C:plasma membrane"/>
    <property type="evidence" value="ECO:0007669"/>
    <property type="project" value="UniProtKB-SubCell"/>
</dbReference>